<keyword evidence="3" id="KW-1185">Reference proteome</keyword>
<dbReference type="Proteomes" id="UP000314294">
    <property type="component" value="Unassembled WGS sequence"/>
</dbReference>
<evidence type="ECO:0000256" key="1">
    <source>
        <dbReference type="SAM" id="MobiDB-lite"/>
    </source>
</evidence>
<evidence type="ECO:0000313" key="3">
    <source>
        <dbReference type="Proteomes" id="UP000314294"/>
    </source>
</evidence>
<organism evidence="2 3">
    <name type="scientific">Liparis tanakae</name>
    <name type="common">Tanaka's snailfish</name>
    <dbReference type="NCBI Taxonomy" id="230148"/>
    <lineage>
        <taxon>Eukaryota</taxon>
        <taxon>Metazoa</taxon>
        <taxon>Chordata</taxon>
        <taxon>Craniata</taxon>
        <taxon>Vertebrata</taxon>
        <taxon>Euteleostomi</taxon>
        <taxon>Actinopterygii</taxon>
        <taxon>Neopterygii</taxon>
        <taxon>Teleostei</taxon>
        <taxon>Neoteleostei</taxon>
        <taxon>Acanthomorphata</taxon>
        <taxon>Eupercaria</taxon>
        <taxon>Perciformes</taxon>
        <taxon>Cottioidei</taxon>
        <taxon>Cottales</taxon>
        <taxon>Liparidae</taxon>
        <taxon>Liparis</taxon>
    </lineage>
</organism>
<dbReference type="EMBL" id="SRLO01000118">
    <property type="protein sequence ID" value="TNN74109.1"/>
    <property type="molecule type" value="Genomic_DNA"/>
</dbReference>
<protein>
    <submittedName>
        <fullName evidence="2">Uncharacterized protein</fullName>
    </submittedName>
</protein>
<feature type="compositionally biased region" description="Polar residues" evidence="1">
    <location>
        <begin position="13"/>
        <end position="52"/>
    </location>
</feature>
<reference evidence="2 3" key="1">
    <citation type="submission" date="2019-03" db="EMBL/GenBank/DDBJ databases">
        <title>First draft genome of Liparis tanakae, snailfish: a comprehensive survey of snailfish specific genes.</title>
        <authorList>
            <person name="Kim W."/>
            <person name="Song I."/>
            <person name="Jeong J.-H."/>
            <person name="Kim D."/>
            <person name="Kim S."/>
            <person name="Ryu S."/>
            <person name="Song J.Y."/>
            <person name="Lee S.K."/>
        </authorList>
    </citation>
    <scope>NUCLEOTIDE SEQUENCE [LARGE SCALE GENOMIC DNA]</scope>
    <source>
        <tissue evidence="2">Muscle</tissue>
    </source>
</reference>
<feature type="region of interest" description="Disordered" evidence="1">
    <location>
        <begin position="1"/>
        <end position="52"/>
    </location>
</feature>
<evidence type="ECO:0000313" key="2">
    <source>
        <dbReference type="EMBL" id="TNN74109.1"/>
    </source>
</evidence>
<feature type="compositionally biased region" description="Basic residues" evidence="1">
    <location>
        <begin position="1"/>
        <end position="10"/>
    </location>
</feature>
<proteinExistence type="predicted"/>
<comment type="caution">
    <text evidence="2">The sequence shown here is derived from an EMBL/GenBank/DDBJ whole genome shotgun (WGS) entry which is preliminary data.</text>
</comment>
<name>A0A4Z2I7T9_9TELE</name>
<dbReference type="AlphaFoldDB" id="A0A4Z2I7T9"/>
<gene>
    <name evidence="2" type="ORF">EYF80_015750</name>
</gene>
<accession>A0A4Z2I7T9</accession>
<sequence length="72" mass="7909">MTSMYGKRKHGQESSSTILWSKTKQPQNNSQSMSGRVETTAQARPTNSATTRFTTIQGRRICCSEPGGLEEG</sequence>